<organism evidence="1 2">
    <name type="scientific">Sinanodonta woodiana</name>
    <name type="common">Chinese pond mussel</name>
    <name type="synonym">Anodonta woodiana</name>
    <dbReference type="NCBI Taxonomy" id="1069815"/>
    <lineage>
        <taxon>Eukaryota</taxon>
        <taxon>Metazoa</taxon>
        <taxon>Spiralia</taxon>
        <taxon>Lophotrochozoa</taxon>
        <taxon>Mollusca</taxon>
        <taxon>Bivalvia</taxon>
        <taxon>Autobranchia</taxon>
        <taxon>Heteroconchia</taxon>
        <taxon>Palaeoheterodonta</taxon>
        <taxon>Unionida</taxon>
        <taxon>Unionoidea</taxon>
        <taxon>Unionidae</taxon>
        <taxon>Unioninae</taxon>
        <taxon>Sinanodonta</taxon>
    </lineage>
</organism>
<sequence>MHHYANKHLAVDVAHRLELEPLNTYNPFGNLKRDSTKFICKILQENINNTKILIKLKYVAEVVGLNSDPQQMCVAAFRCKPTCVDKMKDLFK</sequence>
<evidence type="ECO:0000313" key="2">
    <source>
        <dbReference type="Proteomes" id="UP001634394"/>
    </source>
</evidence>
<reference evidence="1 2" key="1">
    <citation type="submission" date="2024-11" db="EMBL/GenBank/DDBJ databases">
        <title>Chromosome-level genome assembly of the freshwater bivalve Anodonta woodiana.</title>
        <authorList>
            <person name="Chen X."/>
        </authorList>
    </citation>
    <scope>NUCLEOTIDE SEQUENCE [LARGE SCALE GENOMIC DNA]</scope>
    <source>
        <strain evidence="1">MN2024</strain>
        <tissue evidence="1">Gills</tissue>
    </source>
</reference>
<dbReference type="EMBL" id="JBJQND010000011">
    <property type="protein sequence ID" value="KAL3862388.1"/>
    <property type="molecule type" value="Genomic_DNA"/>
</dbReference>
<protein>
    <submittedName>
        <fullName evidence="1">Uncharacterized protein</fullName>
    </submittedName>
</protein>
<dbReference type="AlphaFoldDB" id="A0ABD3VNX0"/>
<comment type="caution">
    <text evidence="1">The sequence shown here is derived from an EMBL/GenBank/DDBJ whole genome shotgun (WGS) entry which is preliminary data.</text>
</comment>
<evidence type="ECO:0000313" key="1">
    <source>
        <dbReference type="EMBL" id="KAL3862388.1"/>
    </source>
</evidence>
<proteinExistence type="predicted"/>
<keyword evidence="2" id="KW-1185">Reference proteome</keyword>
<dbReference type="Proteomes" id="UP001634394">
    <property type="component" value="Unassembled WGS sequence"/>
</dbReference>
<gene>
    <name evidence="1" type="ORF">ACJMK2_008357</name>
</gene>
<name>A0ABD3VNX0_SINWO</name>
<accession>A0ABD3VNX0</accession>